<dbReference type="PANTHER" id="PTHR40260">
    <property type="entry name" value="BLR8190 PROTEIN"/>
    <property type="match status" value="1"/>
</dbReference>
<feature type="domain" description="EthD" evidence="1">
    <location>
        <begin position="32"/>
        <end position="105"/>
    </location>
</feature>
<dbReference type="Pfam" id="PF07110">
    <property type="entry name" value="EthD"/>
    <property type="match status" value="1"/>
</dbReference>
<keyword evidence="3" id="KW-1185">Reference proteome</keyword>
<dbReference type="KEGG" id="aau:AAur_pTC20105"/>
<dbReference type="InterPro" id="IPR011008">
    <property type="entry name" value="Dimeric_a/b-barrel"/>
</dbReference>
<evidence type="ECO:0000313" key="2">
    <source>
        <dbReference type="EMBL" id="ABM10743.1"/>
    </source>
</evidence>
<evidence type="ECO:0000313" key="3">
    <source>
        <dbReference type="Proteomes" id="UP000000637"/>
    </source>
</evidence>
<dbReference type="AlphaFoldDB" id="A1RDF5"/>
<gene>
    <name evidence="2" type="ordered locus">AAur_pTC20105</name>
</gene>
<dbReference type="NCBIfam" id="TIGR02118">
    <property type="entry name" value="EthD family reductase"/>
    <property type="match status" value="1"/>
</dbReference>
<organism evidence="2 3">
    <name type="scientific">Paenarthrobacter aurescens (strain TC1)</name>
    <dbReference type="NCBI Taxonomy" id="290340"/>
    <lineage>
        <taxon>Bacteria</taxon>
        <taxon>Bacillati</taxon>
        <taxon>Actinomycetota</taxon>
        <taxon>Actinomycetes</taxon>
        <taxon>Micrococcales</taxon>
        <taxon>Micrococcaceae</taxon>
        <taxon>Paenarthrobacter</taxon>
    </lineage>
</organism>
<dbReference type="InterPro" id="IPR009799">
    <property type="entry name" value="EthD_dom"/>
</dbReference>
<dbReference type="eggNOG" id="COG3224">
    <property type="taxonomic scope" value="Bacteria"/>
</dbReference>
<keyword evidence="2" id="KW-0614">Plasmid</keyword>
<dbReference type="HOGENOM" id="CLU_115019_4_1_11"/>
<protein>
    <submittedName>
        <fullName evidence="2">EthD protein</fullName>
    </submittedName>
</protein>
<proteinExistence type="predicted"/>
<reference evidence="2 3" key="1">
    <citation type="journal article" date="2006" name="PLoS Genet.">
        <title>Secrets of soil survival revealed by the genome sequence of Arthrobacter aurescens TC1.</title>
        <authorList>
            <person name="Mongodin E.F."/>
            <person name="Shapir N."/>
            <person name="Daugherty S.C."/>
            <person name="DeBoy R.T."/>
            <person name="Emerson J.B."/>
            <person name="Shvartzbeyn A."/>
            <person name="Radune D."/>
            <person name="Vamathevan J."/>
            <person name="Riggs F."/>
            <person name="Grinberg V."/>
            <person name="Khouri H."/>
            <person name="Wackett L.P."/>
            <person name="Nelson K.E."/>
            <person name="Sadowsky M.J."/>
        </authorList>
    </citation>
    <scope>NUCLEOTIDE SEQUENCE [LARGE SCALE GENOMIC DNA]</scope>
    <source>
        <strain evidence="2 3">TC1</strain>
    </source>
</reference>
<sequence length="123" mass="13010">MGPCSTAGSSTTSDLKGRQPSMHKLLVLYPEPADRGTFDTYYRATHLPLVRKLPGVRDVQYSLGLTGDPYYAVFEATFDSTEQFAAAMSSAEGQAVAADVPNYATGGAVVIDFAVTSDEHAAA</sequence>
<name>A1RDF5_PAEAT</name>
<dbReference type="Gene3D" id="3.30.70.100">
    <property type="match status" value="1"/>
</dbReference>
<accession>A1RDF5</accession>
<dbReference type="GO" id="GO:0016491">
    <property type="term" value="F:oxidoreductase activity"/>
    <property type="evidence" value="ECO:0007669"/>
    <property type="project" value="InterPro"/>
</dbReference>
<dbReference type="SUPFAM" id="SSF54909">
    <property type="entry name" value="Dimeric alpha+beta barrel"/>
    <property type="match status" value="1"/>
</dbReference>
<dbReference type="PANTHER" id="PTHR40260:SF2">
    <property type="entry name" value="BLR8190 PROTEIN"/>
    <property type="match status" value="1"/>
</dbReference>
<evidence type="ECO:0000259" key="1">
    <source>
        <dbReference type="Pfam" id="PF07110"/>
    </source>
</evidence>
<dbReference type="EMBL" id="CP000476">
    <property type="protein sequence ID" value="ABM10743.1"/>
    <property type="molecule type" value="Genomic_DNA"/>
</dbReference>
<dbReference type="Proteomes" id="UP000000637">
    <property type="component" value="Plasmid pTC2"/>
</dbReference>
<geneLocation type="plasmid" evidence="2 3">
    <name>pTC2</name>
</geneLocation>